<protein>
    <recommendedName>
        <fullName evidence="3">GLPGLI family protein</fullName>
    </recommendedName>
</protein>
<gene>
    <name evidence="1" type="ORF">BPO_1010</name>
</gene>
<dbReference type="EMBL" id="CP136426">
    <property type="protein sequence ID" value="WOC51657.1"/>
    <property type="molecule type" value="Genomic_DNA"/>
</dbReference>
<evidence type="ECO:0008006" key="3">
    <source>
        <dbReference type="Google" id="ProtNLM"/>
    </source>
</evidence>
<sequence>MKYLIILTSIAMGIVKAQTISYAYHNNGALLKYDLIIDQNQNIAVWNRTMDARGENTKGQPIDFVKKNNQFYFIDKTKLKKYAVQDQPQLKWHLTDEKIQFLGYECHIAKVELRGRYYTVYYAPSLKMPYGPWKFSGLDGLILFAKSEDGNYIFSAESIDLNPTSQLSSQAETFINQQTFISWDTFQKYYKEDINLFLTEQKCNCESDGKNIIKISKIEKIDARLHDTSIVY</sequence>
<accession>A0AAU0F234</accession>
<dbReference type="NCBIfam" id="TIGR01200">
    <property type="entry name" value="GLPGLI"/>
    <property type="match status" value="1"/>
</dbReference>
<proteinExistence type="predicted"/>
<dbReference type="RefSeq" id="WP_327985253.1">
    <property type="nucleotide sequence ID" value="NZ_CP136426.1"/>
</dbReference>
<reference evidence="1" key="1">
    <citation type="submission" date="2023-10" db="EMBL/GenBank/DDBJ databases">
        <title>Characterization and whole genome sequencing of a novel strain of Bergeyella porcorum QD2021 isolated from pig.</title>
        <authorList>
            <person name="Liu G."/>
            <person name="Chen C."/>
            <person name="Han X."/>
        </authorList>
    </citation>
    <scope>NUCLEOTIDE SEQUENCE</scope>
    <source>
        <strain evidence="1">QD2021</strain>
    </source>
</reference>
<name>A0AAU0F234_9FLAO</name>
<dbReference type="KEGG" id="bpor:BPO_1010"/>
<dbReference type="InterPro" id="IPR005901">
    <property type="entry name" value="GLPGLI"/>
</dbReference>
<dbReference type="Proteomes" id="UP001432059">
    <property type="component" value="Chromosome"/>
</dbReference>
<evidence type="ECO:0000313" key="1">
    <source>
        <dbReference type="EMBL" id="WOC51657.1"/>
    </source>
</evidence>
<organism evidence="1 2">
    <name type="scientific">Bergeyella porcorum</name>
    <dbReference type="NCBI Taxonomy" id="1735111"/>
    <lineage>
        <taxon>Bacteria</taxon>
        <taxon>Pseudomonadati</taxon>
        <taxon>Bacteroidota</taxon>
        <taxon>Flavobacteriia</taxon>
        <taxon>Flavobacteriales</taxon>
        <taxon>Weeksellaceae</taxon>
        <taxon>Bergeyella</taxon>
    </lineage>
</organism>
<keyword evidence="2" id="KW-1185">Reference proteome</keyword>
<evidence type="ECO:0000313" key="2">
    <source>
        <dbReference type="Proteomes" id="UP001432059"/>
    </source>
</evidence>
<dbReference type="AlphaFoldDB" id="A0AAU0F234"/>